<evidence type="ECO:0000259" key="11">
    <source>
        <dbReference type="PROSITE" id="PS50089"/>
    </source>
</evidence>
<keyword evidence="7" id="KW-0862">Zinc</keyword>
<feature type="compositionally biased region" description="Polar residues" evidence="9">
    <location>
        <begin position="205"/>
        <end position="226"/>
    </location>
</feature>
<dbReference type="Gene3D" id="3.30.40.10">
    <property type="entry name" value="Zinc/RING finger domain, C3HC4 (zinc finger)"/>
    <property type="match status" value="1"/>
</dbReference>
<evidence type="ECO:0000256" key="1">
    <source>
        <dbReference type="ARBA" id="ARBA00000900"/>
    </source>
</evidence>
<keyword evidence="5 8" id="KW-0863">Zinc-finger</keyword>
<evidence type="ECO:0000256" key="9">
    <source>
        <dbReference type="SAM" id="MobiDB-lite"/>
    </source>
</evidence>
<evidence type="ECO:0000313" key="12">
    <source>
        <dbReference type="EMBL" id="KAG5527722.1"/>
    </source>
</evidence>
<keyword evidence="4" id="KW-0479">Metal-binding</keyword>
<reference evidence="12" key="1">
    <citation type="submission" date="2020-08" db="EMBL/GenBank/DDBJ databases">
        <title>Plant Genome Project.</title>
        <authorList>
            <person name="Zhang R.-G."/>
        </authorList>
    </citation>
    <scope>NUCLEOTIDE SEQUENCE</scope>
    <source>
        <strain evidence="12">WSP0</strain>
        <tissue evidence="12">Leaf</tissue>
    </source>
</reference>
<evidence type="ECO:0000256" key="2">
    <source>
        <dbReference type="ARBA" id="ARBA00012483"/>
    </source>
</evidence>
<keyword evidence="13" id="KW-1185">Reference proteome</keyword>
<feature type="domain" description="RING-type" evidence="11">
    <location>
        <begin position="262"/>
        <end position="302"/>
    </location>
</feature>
<dbReference type="EMBL" id="JACTNZ010000010">
    <property type="protein sequence ID" value="KAG5527722.1"/>
    <property type="molecule type" value="Genomic_DNA"/>
</dbReference>
<keyword evidence="3" id="KW-0808">Transferase</keyword>
<dbReference type="Pfam" id="PF13639">
    <property type="entry name" value="zf-RING_2"/>
    <property type="match status" value="1"/>
</dbReference>
<dbReference type="SUPFAM" id="SSF57850">
    <property type="entry name" value="RING/U-box"/>
    <property type="match status" value="1"/>
</dbReference>
<dbReference type="AlphaFoldDB" id="A0AAV6IGV8"/>
<feature type="signal peptide" evidence="10">
    <location>
        <begin position="1"/>
        <end position="22"/>
    </location>
</feature>
<dbReference type="PANTHER" id="PTHR46463:SF86">
    <property type="entry name" value="RING-TYPE DOMAIN-CONTAINING PROTEIN"/>
    <property type="match status" value="1"/>
</dbReference>
<dbReference type="InterPro" id="IPR001841">
    <property type="entry name" value="Znf_RING"/>
</dbReference>
<evidence type="ECO:0000256" key="5">
    <source>
        <dbReference type="ARBA" id="ARBA00022771"/>
    </source>
</evidence>
<comment type="caution">
    <text evidence="12">The sequence shown here is derived from an EMBL/GenBank/DDBJ whole genome shotgun (WGS) entry which is preliminary data.</text>
</comment>
<evidence type="ECO:0000256" key="4">
    <source>
        <dbReference type="ARBA" id="ARBA00022723"/>
    </source>
</evidence>
<dbReference type="GO" id="GO:0008270">
    <property type="term" value="F:zinc ion binding"/>
    <property type="evidence" value="ECO:0007669"/>
    <property type="project" value="UniProtKB-KW"/>
</dbReference>
<evidence type="ECO:0000256" key="10">
    <source>
        <dbReference type="SAM" id="SignalP"/>
    </source>
</evidence>
<name>A0AAV6IGV8_9ERIC</name>
<evidence type="ECO:0000256" key="6">
    <source>
        <dbReference type="ARBA" id="ARBA00022786"/>
    </source>
</evidence>
<dbReference type="CDD" id="cd23116">
    <property type="entry name" value="RING-H2_AIRP1-like"/>
    <property type="match status" value="1"/>
</dbReference>
<organism evidence="12 13">
    <name type="scientific">Rhododendron griersonianum</name>
    <dbReference type="NCBI Taxonomy" id="479676"/>
    <lineage>
        <taxon>Eukaryota</taxon>
        <taxon>Viridiplantae</taxon>
        <taxon>Streptophyta</taxon>
        <taxon>Embryophyta</taxon>
        <taxon>Tracheophyta</taxon>
        <taxon>Spermatophyta</taxon>
        <taxon>Magnoliopsida</taxon>
        <taxon>eudicotyledons</taxon>
        <taxon>Gunneridae</taxon>
        <taxon>Pentapetalae</taxon>
        <taxon>asterids</taxon>
        <taxon>Ericales</taxon>
        <taxon>Ericaceae</taxon>
        <taxon>Ericoideae</taxon>
        <taxon>Rhodoreae</taxon>
        <taxon>Rhododendron</taxon>
    </lineage>
</organism>
<comment type="catalytic activity">
    <reaction evidence="1">
        <text>S-ubiquitinyl-[E2 ubiquitin-conjugating enzyme]-L-cysteine + [acceptor protein]-L-lysine = [E2 ubiquitin-conjugating enzyme]-L-cysteine + N(6)-ubiquitinyl-[acceptor protein]-L-lysine.</text>
        <dbReference type="EC" id="2.3.2.27"/>
    </reaction>
</comment>
<evidence type="ECO:0000256" key="7">
    <source>
        <dbReference type="ARBA" id="ARBA00022833"/>
    </source>
</evidence>
<evidence type="ECO:0000256" key="3">
    <source>
        <dbReference type="ARBA" id="ARBA00022679"/>
    </source>
</evidence>
<evidence type="ECO:0000256" key="8">
    <source>
        <dbReference type="PROSITE-ProRule" id="PRU00175"/>
    </source>
</evidence>
<dbReference type="PROSITE" id="PS50089">
    <property type="entry name" value="ZF_RING_2"/>
    <property type="match status" value="1"/>
</dbReference>
<feature type="compositionally biased region" description="Basic and acidic residues" evidence="9">
    <location>
        <begin position="186"/>
        <end position="204"/>
    </location>
</feature>
<proteinExistence type="predicted"/>
<evidence type="ECO:0000313" key="13">
    <source>
        <dbReference type="Proteomes" id="UP000823749"/>
    </source>
</evidence>
<dbReference type="InterPro" id="IPR013083">
    <property type="entry name" value="Znf_RING/FYVE/PHD"/>
</dbReference>
<feature type="chain" id="PRO_5043753328" description="RING-type E3 ubiquitin transferase" evidence="10">
    <location>
        <begin position="23"/>
        <end position="393"/>
    </location>
</feature>
<sequence length="393" mass="43179">MGLAGCLSGCFLSLAGHAPAETAHFQENDPVRFYGNVMLRDPFKISTTDPSRLLEILLYTDESSSLAVSLEILSIRRCDGIVGLLFEFFVEEGFGALSLSLALLGLFMRLEDLRRVSRDKGLLRLYTSLFRRGEELAIPSTIQGTASLTSTASFDNSLSDMYRSPPRPLPYDADPRYVRLQRDGLVSRREKGSSHSQEETEPLRSDTNVDSAPLNTGDKWNQSTCEEGSKEYQTKSSFKLSATKATTGFAPIYSSSDDEDVCPTCLEEYTTENPKIITKCSHHFHLGCIYEWMERSESCPVCGKVEDDRLDQSKVSHLHPLPTNSSPIITAATTFSSAPPPTDSITPIPSATAAIKFVALNHTFAAVDPIFLHITATKPRAGQAAQYPSTAPF</sequence>
<dbReference type="SMART" id="SM00184">
    <property type="entry name" value="RING"/>
    <property type="match status" value="1"/>
</dbReference>
<accession>A0AAV6IGV8</accession>
<protein>
    <recommendedName>
        <fullName evidence="2">RING-type E3 ubiquitin transferase</fullName>
        <ecNumber evidence="2">2.3.2.27</ecNumber>
    </recommendedName>
</protein>
<dbReference type="Proteomes" id="UP000823749">
    <property type="component" value="Chromosome 10"/>
</dbReference>
<gene>
    <name evidence="12" type="ORF">RHGRI_028608</name>
</gene>
<dbReference type="GO" id="GO:0061630">
    <property type="term" value="F:ubiquitin protein ligase activity"/>
    <property type="evidence" value="ECO:0007669"/>
    <property type="project" value="UniProtKB-EC"/>
</dbReference>
<feature type="region of interest" description="Disordered" evidence="9">
    <location>
        <begin position="186"/>
        <end position="226"/>
    </location>
</feature>
<dbReference type="PANTHER" id="PTHR46463">
    <property type="entry name" value="ZINC FINGER, RING/FYVE/PHD-TYPE"/>
    <property type="match status" value="1"/>
</dbReference>
<keyword evidence="10" id="KW-0732">Signal</keyword>
<keyword evidence="6" id="KW-0833">Ubl conjugation pathway</keyword>
<dbReference type="EC" id="2.3.2.27" evidence="2"/>